<accession>A0A7S3Q4K1</accession>
<sequence>MRISILSYVTLSSILLSEVSAFVPSQLRGVTTTSIDGSIDTALFGVNRRARRNNKQMQEQGKSRPDSFYDTMSEMDDDGKKKKKGKNMGKGKKGTQGQDNGPSSGGGGEGPGISSGSVADADTGDNSRPAVSKIVIDEATGIERIQQGQYVMDVATRKAVQLSDLGPQYRMAQMFPGVPPEIRDEYRVDWNTVEVPQLVETLRKVAYVPVMDEETGETKMTVPENNKPTDQALDFVTANRDLLGPRMSKVLGRLKLRAQSQMDKEGAIEMRKLWKHFMVIDESLTAPFRQMLSDAEGKVGPNFGNLDLKAFCSGELYERTANYLVLKGMVAHWEKKVRDAEYAENTDETRSNFLDVLMVGDPKRYLPEPPVIFRYNEVVRITLMAQNMTSIFVDTPELYDDLPAEVRFVQAASNIKGGTALRQYMVQEFCPAEEITPEALREGLRRLNVALSNMQIDPYGDLKNVVARLCEAVSVGTDDERDPYIPYLYNLDKDGPGSFETYTFNHDRQSLVRFLDSAKEIQQGGIGPTSGLFDQLSNEATNLFGFGVQKDDQKAEEEKKKAIKKEVYKVPDRRACGRPHNTGWLSLLGDEELGVGMSSGDPDEDVYESDNWREIISQRQRIGVSK</sequence>
<evidence type="ECO:0000256" key="2">
    <source>
        <dbReference type="SAM" id="SignalP"/>
    </source>
</evidence>
<dbReference type="EMBL" id="HBIO01013210">
    <property type="protein sequence ID" value="CAE0465432.1"/>
    <property type="molecule type" value="Transcribed_RNA"/>
</dbReference>
<dbReference type="AlphaFoldDB" id="A0A7S3Q4K1"/>
<proteinExistence type="predicted"/>
<reference evidence="3" key="1">
    <citation type="submission" date="2021-01" db="EMBL/GenBank/DDBJ databases">
        <authorList>
            <person name="Corre E."/>
            <person name="Pelletier E."/>
            <person name="Niang G."/>
            <person name="Scheremetjew M."/>
            <person name="Finn R."/>
            <person name="Kale V."/>
            <person name="Holt S."/>
            <person name="Cochrane G."/>
            <person name="Meng A."/>
            <person name="Brown T."/>
            <person name="Cohen L."/>
        </authorList>
    </citation>
    <scope>NUCLEOTIDE SEQUENCE</scope>
    <source>
        <strain evidence="3">MM31A-1</strain>
    </source>
</reference>
<name>A0A7S3Q4K1_9STRA</name>
<feature type="signal peptide" evidence="2">
    <location>
        <begin position="1"/>
        <end position="21"/>
    </location>
</feature>
<gene>
    <name evidence="3" type="ORF">CDEB00056_LOCUS10273</name>
</gene>
<evidence type="ECO:0000256" key="1">
    <source>
        <dbReference type="SAM" id="MobiDB-lite"/>
    </source>
</evidence>
<feature type="chain" id="PRO_5031514648" evidence="2">
    <location>
        <begin position="22"/>
        <end position="626"/>
    </location>
</feature>
<evidence type="ECO:0000313" key="3">
    <source>
        <dbReference type="EMBL" id="CAE0465432.1"/>
    </source>
</evidence>
<keyword evidence="2" id="KW-0732">Signal</keyword>
<feature type="compositionally biased region" description="Basic residues" evidence="1">
    <location>
        <begin position="81"/>
        <end position="93"/>
    </location>
</feature>
<feature type="region of interest" description="Disordered" evidence="1">
    <location>
        <begin position="50"/>
        <end position="128"/>
    </location>
</feature>
<protein>
    <submittedName>
        <fullName evidence="3">Uncharacterized protein</fullName>
    </submittedName>
</protein>
<organism evidence="3">
    <name type="scientific">Chaetoceros debilis</name>
    <dbReference type="NCBI Taxonomy" id="122233"/>
    <lineage>
        <taxon>Eukaryota</taxon>
        <taxon>Sar</taxon>
        <taxon>Stramenopiles</taxon>
        <taxon>Ochrophyta</taxon>
        <taxon>Bacillariophyta</taxon>
        <taxon>Coscinodiscophyceae</taxon>
        <taxon>Chaetocerotophycidae</taxon>
        <taxon>Chaetocerotales</taxon>
        <taxon>Chaetocerotaceae</taxon>
        <taxon>Chaetoceros</taxon>
    </lineage>
</organism>
<feature type="compositionally biased region" description="Gly residues" evidence="1">
    <location>
        <begin position="103"/>
        <end position="113"/>
    </location>
</feature>